<dbReference type="AlphaFoldDB" id="A0A2L1VEA2"/>
<sequence>MSKEYPKMLYKGDLVSFEYVTAHSLEHEDELKGAGWIEHHELEQPDDSPDIMYSSGKSEGIDLTALVPVEQFDAVAQKLAEAEEQLATAKGEYISKINELQKENANLKYSAMGANELKAILDQKAIKYGSRDEKEALVKLVLDSEYGNGDSE</sequence>
<evidence type="ECO:0000313" key="2">
    <source>
        <dbReference type="EMBL" id="AVF43580.1"/>
    </source>
</evidence>
<accession>A0A2L1VEA2</accession>
<evidence type="ECO:0000256" key="1">
    <source>
        <dbReference type="SAM" id="Coils"/>
    </source>
</evidence>
<dbReference type="EMBL" id="CP014019">
    <property type="protein sequence ID" value="AVF43580.1"/>
    <property type="molecule type" value="Genomic_DNA"/>
</dbReference>
<keyword evidence="1" id="KW-0175">Coiled coil</keyword>
<reference evidence="3" key="1">
    <citation type="submission" date="2017-12" db="EMBL/GenBank/DDBJ databases">
        <title>FDA dAtabase for Regulatory Grade micrObial Sequences (FDA-ARGOS): Supporting development and validation of Infectious Disease Dx tests.</title>
        <authorList>
            <person name="Hoffmann M."/>
            <person name="Allard M."/>
            <person name="Evans P."/>
            <person name="Brown E."/>
            <person name="Tallon L."/>
            <person name="Sadzewicz L."/>
            <person name="Sengamalay N."/>
            <person name="Ott S."/>
            <person name="Godinez A."/>
            <person name="Nagaraj S."/>
            <person name="Vavikolanu K."/>
            <person name="Aluvathingal J."/>
            <person name="Nadendla S."/>
            <person name="Sichtig H."/>
        </authorList>
    </citation>
    <scope>NUCLEOTIDE SEQUENCE [LARGE SCALE GENOMIC DNA]</scope>
    <source>
        <strain evidence="3">FDAARGOS_129</strain>
    </source>
</reference>
<feature type="coiled-coil region" evidence="1">
    <location>
        <begin position="72"/>
        <end position="99"/>
    </location>
</feature>
<organism evidence="2 3">
    <name type="scientific">Acinetobacter nosocomialis</name>
    <dbReference type="NCBI Taxonomy" id="106654"/>
    <lineage>
        <taxon>Bacteria</taxon>
        <taxon>Pseudomonadati</taxon>
        <taxon>Pseudomonadota</taxon>
        <taxon>Gammaproteobacteria</taxon>
        <taxon>Moraxellales</taxon>
        <taxon>Moraxellaceae</taxon>
        <taxon>Acinetobacter</taxon>
        <taxon>Acinetobacter calcoaceticus/baumannii complex</taxon>
    </lineage>
</organism>
<name>A0A2L1VEA2_ACINO</name>
<gene>
    <name evidence="2" type="ORF">AL533_03830</name>
</gene>
<evidence type="ECO:0000313" key="3">
    <source>
        <dbReference type="Proteomes" id="UP000237921"/>
    </source>
</evidence>
<protein>
    <submittedName>
        <fullName evidence="2">Uncharacterized protein</fullName>
    </submittedName>
</protein>
<proteinExistence type="predicted"/>
<dbReference type="Proteomes" id="UP000237921">
    <property type="component" value="Chromosome"/>
</dbReference>
<dbReference type="RefSeq" id="WP_058644625.1">
    <property type="nucleotide sequence ID" value="NZ_CP014019.1"/>
</dbReference>